<feature type="region of interest" description="Disordered" evidence="2">
    <location>
        <begin position="196"/>
        <end position="229"/>
    </location>
</feature>
<feature type="coiled-coil region" evidence="1">
    <location>
        <begin position="255"/>
        <end position="296"/>
    </location>
</feature>
<dbReference type="AlphaFoldDB" id="A0A699HYM2"/>
<evidence type="ECO:0000313" key="3">
    <source>
        <dbReference type="EMBL" id="GEZ04350.1"/>
    </source>
</evidence>
<dbReference type="EMBL" id="BKCJ010235001">
    <property type="protein sequence ID" value="GEZ04350.1"/>
    <property type="molecule type" value="Genomic_DNA"/>
</dbReference>
<comment type="caution">
    <text evidence="3">The sequence shown here is derived from an EMBL/GenBank/DDBJ whole genome shotgun (WGS) entry which is preliminary data.</text>
</comment>
<proteinExistence type="predicted"/>
<accession>A0A699HYM2</accession>
<feature type="compositionally biased region" description="Basic residues" evidence="2">
    <location>
        <begin position="202"/>
        <end position="215"/>
    </location>
</feature>
<evidence type="ECO:0000256" key="1">
    <source>
        <dbReference type="SAM" id="Coils"/>
    </source>
</evidence>
<keyword evidence="1" id="KW-0175">Coiled coil</keyword>
<gene>
    <name evidence="3" type="ORF">Tci_476323</name>
</gene>
<organism evidence="3">
    <name type="scientific">Tanacetum cinerariifolium</name>
    <name type="common">Dalmatian daisy</name>
    <name type="synonym">Chrysanthemum cinerariifolium</name>
    <dbReference type="NCBI Taxonomy" id="118510"/>
    <lineage>
        <taxon>Eukaryota</taxon>
        <taxon>Viridiplantae</taxon>
        <taxon>Streptophyta</taxon>
        <taxon>Embryophyta</taxon>
        <taxon>Tracheophyta</taxon>
        <taxon>Spermatophyta</taxon>
        <taxon>Magnoliopsida</taxon>
        <taxon>eudicotyledons</taxon>
        <taxon>Gunneridae</taxon>
        <taxon>Pentapetalae</taxon>
        <taxon>asterids</taxon>
        <taxon>campanulids</taxon>
        <taxon>Asterales</taxon>
        <taxon>Asteraceae</taxon>
        <taxon>Asteroideae</taxon>
        <taxon>Anthemideae</taxon>
        <taxon>Anthemidinae</taxon>
        <taxon>Tanacetum</taxon>
    </lineage>
</organism>
<sequence length="659" mass="73936">TRVLDDEKVVVEKSFADKEVGAVKEVDAAQDLASAATTTTAKDLTVDDITLAKALKALKTSKPKIKGIVVRDHKEPSESTTTPTSYANKQKQSMERLKYMPSMVKHLDSGNKFLMYPRVVQVFLDKQVEGLSKHNAIYVIPSHTKKVFGNIRRVGKDFFGKVTPLFSTMLVQAQEEVMGNGLAIPTNPYHTLTIIQLSTSKPQKKQKPRKQRRHGTKETHPSGPDNNVADEALNAENVSQHSNDPLPSGEDSIQLKELMEICTNLQKRVLDLETIKTNQAMKIDSLKRRVKKLEKKQGLRTHKLKRLYKGRFDDQEMFDTRVLDDEKVVVEKSFADKEVSAVKEVDAAQDLVSTATTTTAKDLTVDDITLAKALKAIKTSKPKIKGIVVRDHKEPSVLDNEEVVEKAVADKEVSGVKEVDATQDQVSAATTTSAKDLTVDDITLAKSLKALKTSRPKIRGIVIRGHKEPSESTKTPTSIADSTKPKAKGIVMEEPSERTTTTVSLHQSSQLQAEEQEEETIAREKSQRIKEVNLAWDDVQAKVDADYELAQRLQAEEQEQLTDADKAKLFMKLLEKRKKFFAAKRSKEKRNRPPTKAQQRSFMCTYLKNMDGWKPKALKSKSFAKIQELFNKIMKRINNFVPMDSKVMKDQAEIAQESS</sequence>
<reference evidence="3" key="1">
    <citation type="journal article" date="2019" name="Sci. Rep.">
        <title>Draft genome of Tanacetum cinerariifolium, the natural source of mosquito coil.</title>
        <authorList>
            <person name="Yamashiro T."/>
            <person name="Shiraishi A."/>
            <person name="Satake H."/>
            <person name="Nakayama K."/>
        </authorList>
    </citation>
    <scope>NUCLEOTIDE SEQUENCE</scope>
</reference>
<protein>
    <submittedName>
        <fullName evidence="3">Uncharacterized protein</fullName>
    </submittedName>
</protein>
<name>A0A699HYM2_TANCI</name>
<feature type="non-terminal residue" evidence="3">
    <location>
        <position position="1"/>
    </location>
</feature>
<evidence type="ECO:0000256" key="2">
    <source>
        <dbReference type="SAM" id="MobiDB-lite"/>
    </source>
</evidence>